<proteinExistence type="predicted"/>
<evidence type="ECO:0000313" key="2">
    <source>
        <dbReference type="Proteomes" id="UP001629113"/>
    </source>
</evidence>
<accession>A0ABR4P8U1</accession>
<keyword evidence="2" id="KW-1185">Reference proteome</keyword>
<name>A0ABR4P8U1_9HELO</name>
<comment type="caution">
    <text evidence="1">The sequence shown here is derived from an EMBL/GenBank/DDBJ whole genome shotgun (WGS) entry which is preliminary data.</text>
</comment>
<organism evidence="1 2">
    <name type="scientific">Phlyctema vagabunda</name>
    <dbReference type="NCBI Taxonomy" id="108571"/>
    <lineage>
        <taxon>Eukaryota</taxon>
        <taxon>Fungi</taxon>
        <taxon>Dikarya</taxon>
        <taxon>Ascomycota</taxon>
        <taxon>Pezizomycotina</taxon>
        <taxon>Leotiomycetes</taxon>
        <taxon>Helotiales</taxon>
        <taxon>Dermateaceae</taxon>
        <taxon>Phlyctema</taxon>
    </lineage>
</organism>
<protein>
    <submittedName>
        <fullName evidence="1">Aldo/keto reductase</fullName>
    </submittedName>
</protein>
<dbReference type="EMBL" id="JBFCZG010000008">
    <property type="protein sequence ID" value="KAL3419511.1"/>
    <property type="molecule type" value="Genomic_DNA"/>
</dbReference>
<evidence type="ECO:0000313" key="1">
    <source>
        <dbReference type="EMBL" id="KAL3419511.1"/>
    </source>
</evidence>
<reference evidence="1 2" key="1">
    <citation type="submission" date="2024-06" db="EMBL/GenBank/DDBJ databases">
        <title>Complete genome of Phlyctema vagabunda strain 19-DSS-EL-015.</title>
        <authorList>
            <person name="Fiorenzani C."/>
        </authorList>
    </citation>
    <scope>NUCLEOTIDE SEQUENCE [LARGE SCALE GENOMIC DNA]</scope>
    <source>
        <strain evidence="1 2">19-DSS-EL-015</strain>
    </source>
</reference>
<sequence length="209" mass="22475">MPGAALNGVEAPAKAAHINMMTDTIISSLPAEGLRAVMRSILVADPTFTKHFENESQRWLQKTTPASMPTLFTSSGDSGTKGNIAINPAFEGIQKRIRAMMGCGLGFECLGLLQQIVSQAEDLNFDEESEDGEALMDVLASVDGDIVQAVTSASKTLLVGSGKRAMSDRETEIQEGVLKTLQDAQSKAEAKGMEFMFERGLNVVEKENF</sequence>
<dbReference type="Proteomes" id="UP001629113">
    <property type="component" value="Unassembled WGS sequence"/>
</dbReference>
<gene>
    <name evidence="1" type="ORF">PVAG01_09734</name>
</gene>